<name>A0ABT7HR59_9BACT</name>
<dbReference type="Pfam" id="PF01148">
    <property type="entry name" value="CTP_transf_1"/>
    <property type="match status" value="1"/>
</dbReference>
<evidence type="ECO:0000256" key="9">
    <source>
        <dbReference type="ARBA" id="ARBA00022516"/>
    </source>
</evidence>
<keyword evidence="21" id="KW-1185">Reference proteome</keyword>
<keyword evidence="15 19" id="KW-0472">Membrane</keyword>
<feature type="transmembrane region" description="Helical" evidence="19">
    <location>
        <begin position="59"/>
        <end position="86"/>
    </location>
</feature>
<evidence type="ECO:0000256" key="16">
    <source>
        <dbReference type="ARBA" id="ARBA00023209"/>
    </source>
</evidence>
<dbReference type="PANTHER" id="PTHR46382:SF1">
    <property type="entry name" value="PHOSPHATIDATE CYTIDYLYLTRANSFERASE"/>
    <property type="match status" value="1"/>
</dbReference>
<evidence type="ECO:0000256" key="8">
    <source>
        <dbReference type="ARBA" id="ARBA00022475"/>
    </source>
</evidence>
<protein>
    <recommendedName>
        <fullName evidence="7 18">Phosphatidate cytidylyltransferase</fullName>
        <ecNumber evidence="6 18">2.7.7.41</ecNumber>
    </recommendedName>
</protein>
<keyword evidence="13 19" id="KW-1133">Transmembrane helix</keyword>
<keyword evidence="12 18" id="KW-0548">Nucleotidyltransferase</keyword>
<dbReference type="Proteomes" id="UP001173801">
    <property type="component" value="Unassembled WGS sequence"/>
</dbReference>
<feature type="transmembrane region" description="Helical" evidence="19">
    <location>
        <begin position="93"/>
        <end position="113"/>
    </location>
</feature>
<reference evidence="20" key="1">
    <citation type="submission" date="2022-08" db="EMBL/GenBank/DDBJ databases">
        <authorList>
            <person name="Wang H."/>
        </authorList>
    </citation>
    <scope>NUCLEOTIDE SEQUENCE</scope>
    <source>
        <strain evidence="20">PS10</strain>
    </source>
</reference>
<keyword evidence="9" id="KW-0444">Lipid biosynthesis</keyword>
<proteinExistence type="inferred from homology"/>
<evidence type="ECO:0000256" key="14">
    <source>
        <dbReference type="ARBA" id="ARBA00023098"/>
    </source>
</evidence>
<comment type="pathway">
    <text evidence="3 18">Phospholipid metabolism; CDP-diacylglycerol biosynthesis; CDP-diacylglycerol from sn-glycerol 3-phosphate: step 3/3.</text>
</comment>
<evidence type="ECO:0000256" key="2">
    <source>
        <dbReference type="ARBA" id="ARBA00004651"/>
    </source>
</evidence>
<keyword evidence="11 18" id="KW-0812">Transmembrane</keyword>
<comment type="pathway">
    <text evidence="4">Lipid metabolism.</text>
</comment>
<feature type="transmembrane region" description="Helical" evidence="19">
    <location>
        <begin position="119"/>
        <end position="138"/>
    </location>
</feature>
<evidence type="ECO:0000256" key="6">
    <source>
        <dbReference type="ARBA" id="ARBA00012487"/>
    </source>
</evidence>
<accession>A0ABT7HR59</accession>
<evidence type="ECO:0000313" key="20">
    <source>
        <dbReference type="EMBL" id="MDL0089396.1"/>
    </source>
</evidence>
<comment type="similarity">
    <text evidence="5 18">Belongs to the CDS family.</text>
</comment>
<comment type="caution">
    <text evidence="20">The sequence shown here is derived from an EMBL/GenBank/DDBJ whole genome shotgun (WGS) entry which is preliminary data.</text>
</comment>
<evidence type="ECO:0000256" key="5">
    <source>
        <dbReference type="ARBA" id="ARBA00010185"/>
    </source>
</evidence>
<gene>
    <name evidence="20" type="ORF">NYG85_08495</name>
</gene>
<keyword evidence="8" id="KW-1003">Cell membrane</keyword>
<evidence type="ECO:0000256" key="1">
    <source>
        <dbReference type="ARBA" id="ARBA00001698"/>
    </source>
</evidence>
<organism evidence="20 21">
    <name type="scientific">Campylobacter gastrosuis</name>
    <dbReference type="NCBI Taxonomy" id="2974576"/>
    <lineage>
        <taxon>Bacteria</taxon>
        <taxon>Pseudomonadati</taxon>
        <taxon>Campylobacterota</taxon>
        <taxon>Epsilonproteobacteria</taxon>
        <taxon>Campylobacterales</taxon>
        <taxon>Campylobacteraceae</taxon>
        <taxon>Campylobacter</taxon>
    </lineage>
</organism>
<evidence type="ECO:0000256" key="19">
    <source>
        <dbReference type="SAM" id="Phobius"/>
    </source>
</evidence>
<dbReference type="EMBL" id="JANURM010000012">
    <property type="protein sequence ID" value="MDL0089396.1"/>
    <property type="molecule type" value="Genomic_DNA"/>
</dbReference>
<comment type="subcellular location">
    <subcellularLocation>
        <location evidence="2">Cell membrane</location>
        <topology evidence="2">Multi-pass membrane protein</topology>
    </subcellularLocation>
</comment>
<keyword evidence="16" id="KW-0594">Phospholipid biosynthesis</keyword>
<keyword evidence="10 18" id="KW-0808">Transferase</keyword>
<evidence type="ECO:0000256" key="7">
    <source>
        <dbReference type="ARBA" id="ARBA00019373"/>
    </source>
</evidence>
<evidence type="ECO:0000256" key="10">
    <source>
        <dbReference type="ARBA" id="ARBA00022679"/>
    </source>
</evidence>
<evidence type="ECO:0000256" key="3">
    <source>
        <dbReference type="ARBA" id="ARBA00005119"/>
    </source>
</evidence>
<keyword evidence="17" id="KW-1208">Phospholipid metabolism</keyword>
<evidence type="ECO:0000256" key="4">
    <source>
        <dbReference type="ARBA" id="ARBA00005189"/>
    </source>
</evidence>
<feature type="transmembrane region" description="Helical" evidence="19">
    <location>
        <begin position="159"/>
        <end position="178"/>
    </location>
</feature>
<evidence type="ECO:0000256" key="18">
    <source>
        <dbReference type="RuleBase" id="RU003938"/>
    </source>
</evidence>
<dbReference type="RefSeq" id="WP_284938057.1">
    <property type="nucleotide sequence ID" value="NZ_JANURM010000012.1"/>
</dbReference>
<sequence length="244" mass="26935">MKTRIITGVAMFLAILVIFLINSYVLNFFILGVVLFLAFNEAAALYGLENRKNLAFIALAFYSLAFFTNPVYIAILAILIIVSFLAHVRAENLNIILPFIYPAVPVFMIWAVYSEYGLAYLVWLILAVVASDSGAYFVGKKYGKIPFSKSSPNKTKEGVLGGLFLGTIIGSMCGYYIIDGIFHVVITSFLICAFGVWGDLFESYLKRKADVKDSGNLLPGHGGMLDRIDGYLFGAPALLWAMSW</sequence>
<evidence type="ECO:0000256" key="15">
    <source>
        <dbReference type="ARBA" id="ARBA00023136"/>
    </source>
</evidence>
<reference evidence="20" key="2">
    <citation type="journal article" date="2023" name="Microorganisms">
        <title>Isolation and Genomic Characteristics of Cat-Borne Campylobacter felis sp. nov. and Sheep-Borne Campylobacter ovis sp. nov.</title>
        <authorList>
            <person name="Wang H."/>
            <person name="Li Y."/>
            <person name="Gu Y."/>
            <person name="Zhou G."/>
            <person name="Chen X."/>
            <person name="Zhang X."/>
            <person name="Shao Z."/>
            <person name="Zhang J."/>
            <person name="Zhang M."/>
        </authorList>
    </citation>
    <scope>NUCLEOTIDE SEQUENCE</scope>
    <source>
        <strain evidence="20">PS10</strain>
    </source>
</reference>
<feature type="transmembrane region" description="Helical" evidence="19">
    <location>
        <begin position="12"/>
        <end position="39"/>
    </location>
</feature>
<dbReference type="PANTHER" id="PTHR46382">
    <property type="entry name" value="PHOSPHATIDATE CYTIDYLYLTRANSFERASE"/>
    <property type="match status" value="1"/>
</dbReference>
<dbReference type="GO" id="GO:0016779">
    <property type="term" value="F:nucleotidyltransferase activity"/>
    <property type="evidence" value="ECO:0007669"/>
    <property type="project" value="UniProtKB-KW"/>
</dbReference>
<evidence type="ECO:0000256" key="11">
    <source>
        <dbReference type="ARBA" id="ARBA00022692"/>
    </source>
</evidence>
<evidence type="ECO:0000256" key="13">
    <source>
        <dbReference type="ARBA" id="ARBA00022989"/>
    </source>
</evidence>
<comment type="catalytic activity">
    <reaction evidence="1 18">
        <text>a 1,2-diacyl-sn-glycero-3-phosphate + CTP + H(+) = a CDP-1,2-diacyl-sn-glycerol + diphosphate</text>
        <dbReference type="Rhea" id="RHEA:16229"/>
        <dbReference type="ChEBI" id="CHEBI:15378"/>
        <dbReference type="ChEBI" id="CHEBI:33019"/>
        <dbReference type="ChEBI" id="CHEBI:37563"/>
        <dbReference type="ChEBI" id="CHEBI:58332"/>
        <dbReference type="ChEBI" id="CHEBI:58608"/>
        <dbReference type="EC" id="2.7.7.41"/>
    </reaction>
</comment>
<evidence type="ECO:0000313" key="21">
    <source>
        <dbReference type="Proteomes" id="UP001173801"/>
    </source>
</evidence>
<keyword evidence="14" id="KW-0443">Lipid metabolism</keyword>
<evidence type="ECO:0000256" key="12">
    <source>
        <dbReference type="ARBA" id="ARBA00022695"/>
    </source>
</evidence>
<evidence type="ECO:0000256" key="17">
    <source>
        <dbReference type="ARBA" id="ARBA00023264"/>
    </source>
</evidence>
<dbReference type="PROSITE" id="PS01315">
    <property type="entry name" value="CDS"/>
    <property type="match status" value="1"/>
</dbReference>
<dbReference type="InterPro" id="IPR000374">
    <property type="entry name" value="PC_trans"/>
</dbReference>
<dbReference type="EC" id="2.7.7.41" evidence="6 18"/>
<feature type="transmembrane region" description="Helical" evidence="19">
    <location>
        <begin position="184"/>
        <end position="205"/>
    </location>
</feature>